<evidence type="ECO:0000259" key="1">
    <source>
        <dbReference type="Pfam" id="PF09994"/>
    </source>
</evidence>
<evidence type="ECO:0000313" key="3">
    <source>
        <dbReference type="Proteomes" id="UP001324427"/>
    </source>
</evidence>
<dbReference type="AlphaFoldDB" id="A0AAV9J8N9"/>
<comment type="caution">
    <text evidence="2">The sequence shown here is derived from an EMBL/GenBank/DDBJ whole genome shotgun (WGS) entry which is preliminary data.</text>
</comment>
<reference evidence="2 3" key="1">
    <citation type="submission" date="2021-11" db="EMBL/GenBank/DDBJ databases">
        <title>Black yeast isolated from Biological Soil Crust.</title>
        <authorList>
            <person name="Kurbessoian T."/>
        </authorList>
    </citation>
    <scope>NUCLEOTIDE SEQUENCE [LARGE SCALE GENOMIC DNA]</scope>
    <source>
        <strain evidence="2 3">CCFEE 5522</strain>
    </source>
</reference>
<dbReference type="EMBL" id="JAVFHQ010000055">
    <property type="protein sequence ID" value="KAK4541291.1"/>
    <property type="molecule type" value="Genomic_DNA"/>
</dbReference>
<dbReference type="Pfam" id="PF09994">
    <property type="entry name" value="T6SS_Tle1-like_cat"/>
    <property type="match status" value="1"/>
</dbReference>
<proteinExistence type="predicted"/>
<dbReference type="PANTHER" id="PTHR33840:SF16">
    <property type="entry name" value="DUF2235 DOMAIN-CONTAINING PROTEIN"/>
    <property type="match status" value="1"/>
</dbReference>
<sequence>MLRKRLIVCCDGTFCAADKGKENNPTNIARLSRAIANVGLDEQGIPIVQIVNYQSGVGTGRLTALNKASQGALGYGLNEKVCEAYTFLVNNYGPGDEIFIFGFSRGAYTARSLASFICQIGLLSPGMMDYFNEIFTAYKNRNRRAGEKTFKDMEWSQHYVRPEELGFDSRQKERVTRYDWVRQWAHLHAKVKVVGVFDTVGSMGMSGWVPHPGEDVDWHATKLHPKIEYAFHALALDEYRGNFPPTMFYLDRACRDAGVKLRQCWFPGYHGCIGGEGNPKHDINSVDETTFAWMIDQLTRYNLLQINKRALRYPILDRLSLVLAPNGQHPVPPRSPQEVHERRIEWSDGQLQETQTLFWHVSSEVATQRGADAECLTDLDTSGSKPAKAD</sequence>
<keyword evidence="3" id="KW-1185">Reference proteome</keyword>
<dbReference type="InterPro" id="IPR029058">
    <property type="entry name" value="AB_hydrolase_fold"/>
</dbReference>
<evidence type="ECO:0000313" key="2">
    <source>
        <dbReference type="EMBL" id="KAK4541291.1"/>
    </source>
</evidence>
<dbReference type="InterPro" id="IPR018712">
    <property type="entry name" value="Tle1-like_cat"/>
</dbReference>
<gene>
    <name evidence="2" type="ORF">LTR36_008207</name>
</gene>
<accession>A0AAV9J8N9</accession>
<dbReference type="PANTHER" id="PTHR33840">
    <property type="match status" value="1"/>
</dbReference>
<dbReference type="Proteomes" id="UP001324427">
    <property type="component" value="Unassembled WGS sequence"/>
</dbReference>
<dbReference type="SUPFAM" id="SSF53474">
    <property type="entry name" value="alpha/beta-Hydrolases"/>
    <property type="match status" value="1"/>
</dbReference>
<organism evidence="2 3">
    <name type="scientific">Oleoguttula mirabilis</name>
    <dbReference type="NCBI Taxonomy" id="1507867"/>
    <lineage>
        <taxon>Eukaryota</taxon>
        <taxon>Fungi</taxon>
        <taxon>Dikarya</taxon>
        <taxon>Ascomycota</taxon>
        <taxon>Pezizomycotina</taxon>
        <taxon>Dothideomycetes</taxon>
        <taxon>Dothideomycetidae</taxon>
        <taxon>Mycosphaerellales</taxon>
        <taxon>Teratosphaeriaceae</taxon>
        <taxon>Oleoguttula</taxon>
    </lineage>
</organism>
<feature type="domain" description="T6SS Phospholipase effector Tle1-like catalytic" evidence="1">
    <location>
        <begin position="4"/>
        <end position="297"/>
    </location>
</feature>
<name>A0AAV9J8N9_9PEZI</name>
<protein>
    <recommendedName>
        <fullName evidence="1">T6SS Phospholipase effector Tle1-like catalytic domain-containing protein</fullName>
    </recommendedName>
</protein>